<evidence type="ECO:0000256" key="2">
    <source>
        <dbReference type="ARBA" id="ARBA00006728"/>
    </source>
</evidence>
<keyword evidence="4 10" id="KW-0678">Repressor</keyword>
<keyword evidence="8 10" id="KW-0927">Auxin signaling pathway</keyword>
<organism evidence="13 14">
    <name type="scientific">Prunus dulcis</name>
    <name type="common">Almond</name>
    <name type="synonym">Amygdalus dulcis</name>
    <dbReference type="NCBI Taxonomy" id="3755"/>
    <lineage>
        <taxon>Eukaryota</taxon>
        <taxon>Viridiplantae</taxon>
        <taxon>Streptophyta</taxon>
        <taxon>Embryophyta</taxon>
        <taxon>Tracheophyta</taxon>
        <taxon>Spermatophyta</taxon>
        <taxon>Magnoliopsida</taxon>
        <taxon>eudicotyledons</taxon>
        <taxon>Gunneridae</taxon>
        <taxon>Pentapetalae</taxon>
        <taxon>rosids</taxon>
        <taxon>fabids</taxon>
        <taxon>Rosales</taxon>
        <taxon>Rosaceae</taxon>
        <taxon>Amygdaloideae</taxon>
        <taxon>Amygdaleae</taxon>
        <taxon>Prunus</taxon>
    </lineage>
</organism>
<reference evidence="14" key="1">
    <citation type="journal article" date="2020" name="Plant J.">
        <title>Transposons played a major role in the diversification between the closely related almond and peach genomes: results from the almond genome sequence.</title>
        <authorList>
            <person name="Alioto T."/>
            <person name="Alexiou K.G."/>
            <person name="Bardil A."/>
            <person name="Barteri F."/>
            <person name="Castanera R."/>
            <person name="Cruz F."/>
            <person name="Dhingra A."/>
            <person name="Duval H."/>
            <person name="Fernandez I Marti A."/>
            <person name="Frias L."/>
            <person name="Galan B."/>
            <person name="Garcia J.L."/>
            <person name="Howad W."/>
            <person name="Gomez-Garrido J."/>
            <person name="Gut M."/>
            <person name="Julca I."/>
            <person name="Morata J."/>
            <person name="Puigdomenech P."/>
            <person name="Ribeca P."/>
            <person name="Rubio Cabetas M.J."/>
            <person name="Vlasova A."/>
            <person name="Wirthensohn M."/>
            <person name="Garcia-Mas J."/>
            <person name="Gabaldon T."/>
            <person name="Casacuberta J.M."/>
            <person name="Arus P."/>
        </authorList>
    </citation>
    <scope>NUCLEOTIDE SEQUENCE [LARGE SCALE GENOMIC DNA]</scope>
    <source>
        <strain evidence="14">cv. Texas</strain>
    </source>
</reference>
<dbReference type="CDD" id="cd06222">
    <property type="entry name" value="RNase_H_like"/>
    <property type="match status" value="1"/>
</dbReference>
<dbReference type="InParanoid" id="A0A5E4F9Q0"/>
<dbReference type="Gene3D" id="3.10.20.90">
    <property type="entry name" value="Phosphatidylinositol 3-kinase Catalytic Subunit, Chain A, domain 1"/>
    <property type="match status" value="1"/>
</dbReference>
<dbReference type="Proteomes" id="UP000327085">
    <property type="component" value="Chromosome 1"/>
</dbReference>
<feature type="region of interest" description="Disordered" evidence="11">
    <location>
        <begin position="157"/>
        <end position="187"/>
    </location>
</feature>
<keyword evidence="7 10" id="KW-0539">Nucleus</keyword>
<feature type="compositionally biased region" description="Polar residues" evidence="11">
    <location>
        <begin position="157"/>
        <end position="186"/>
    </location>
</feature>
<dbReference type="GO" id="GO:0004523">
    <property type="term" value="F:RNA-DNA hybrid ribonuclease activity"/>
    <property type="evidence" value="ECO:0007669"/>
    <property type="project" value="InterPro"/>
</dbReference>
<dbReference type="InterPro" id="IPR044730">
    <property type="entry name" value="RNase_H-like_dom_plant"/>
</dbReference>
<evidence type="ECO:0000313" key="13">
    <source>
        <dbReference type="EMBL" id="VVA24833.1"/>
    </source>
</evidence>
<comment type="similarity">
    <text evidence="2 10">Belongs to the Aux/IAA family.</text>
</comment>
<evidence type="ECO:0000256" key="1">
    <source>
        <dbReference type="ARBA" id="ARBA00004123"/>
    </source>
</evidence>
<evidence type="ECO:0000313" key="14">
    <source>
        <dbReference type="Proteomes" id="UP000327085"/>
    </source>
</evidence>
<comment type="subcellular location">
    <subcellularLocation>
        <location evidence="1 10">Nucleus</location>
    </subcellularLocation>
</comment>
<dbReference type="PANTHER" id="PTHR31734">
    <property type="entry name" value="AUXIN-RESPONSIVE PROTEIN IAA17"/>
    <property type="match status" value="1"/>
</dbReference>
<dbReference type="Gramene" id="VVA24833">
    <property type="protein sequence ID" value="VVA24833"/>
    <property type="gene ID" value="Prudul26B022660"/>
</dbReference>
<feature type="domain" description="PB1" evidence="12">
    <location>
        <begin position="188"/>
        <end position="294"/>
    </location>
</feature>
<evidence type="ECO:0000256" key="11">
    <source>
        <dbReference type="SAM" id="MobiDB-lite"/>
    </source>
</evidence>
<evidence type="ECO:0000256" key="4">
    <source>
        <dbReference type="ARBA" id="ARBA00022491"/>
    </source>
</evidence>
<comment type="subunit">
    <text evidence="3 10">Homodimers and heterodimers.</text>
</comment>
<dbReference type="Pfam" id="PF13456">
    <property type="entry name" value="RVT_3"/>
    <property type="match status" value="1"/>
</dbReference>
<dbReference type="FunFam" id="3.10.20.90:FF:000225">
    <property type="entry name" value="Auxin-responsive protein"/>
    <property type="match status" value="1"/>
</dbReference>
<name>A0A5E4F9Q0_PRUDU</name>
<dbReference type="PROSITE" id="PS51745">
    <property type="entry name" value="PB1"/>
    <property type="match status" value="1"/>
</dbReference>
<dbReference type="GO" id="GO:0005634">
    <property type="term" value="C:nucleus"/>
    <property type="evidence" value="ECO:0007669"/>
    <property type="project" value="UniProtKB-SubCell"/>
</dbReference>
<dbReference type="SUPFAM" id="SSF53098">
    <property type="entry name" value="Ribonuclease H-like"/>
    <property type="match status" value="1"/>
</dbReference>
<evidence type="ECO:0000256" key="10">
    <source>
        <dbReference type="RuleBase" id="RU004549"/>
    </source>
</evidence>
<dbReference type="InterPro" id="IPR003311">
    <property type="entry name" value="AUX_IAA"/>
</dbReference>
<dbReference type="AlphaFoldDB" id="A0A5E4F9Q0"/>
<dbReference type="InterPro" id="IPR036397">
    <property type="entry name" value="RNaseH_sf"/>
</dbReference>
<dbReference type="InterPro" id="IPR053793">
    <property type="entry name" value="PB1-like"/>
</dbReference>
<accession>A0A5E4F9Q0</accession>
<evidence type="ECO:0000256" key="3">
    <source>
        <dbReference type="ARBA" id="ARBA00011726"/>
    </source>
</evidence>
<dbReference type="GO" id="GO:0003676">
    <property type="term" value="F:nucleic acid binding"/>
    <property type="evidence" value="ECO:0007669"/>
    <property type="project" value="InterPro"/>
</dbReference>
<dbReference type="SUPFAM" id="SSF54277">
    <property type="entry name" value="CAD &amp; PB1 domains"/>
    <property type="match status" value="1"/>
</dbReference>
<keyword evidence="6 10" id="KW-0804">Transcription</keyword>
<dbReference type="EMBL" id="CABIKO010000087">
    <property type="protein sequence ID" value="VVA24833.1"/>
    <property type="molecule type" value="Genomic_DNA"/>
</dbReference>
<dbReference type="InterPro" id="IPR033389">
    <property type="entry name" value="AUX/IAA_dom"/>
</dbReference>
<gene>
    <name evidence="13" type="ORF">ALMOND_2B022660</name>
</gene>
<dbReference type="Pfam" id="PF02309">
    <property type="entry name" value="AUX_IAA"/>
    <property type="match status" value="1"/>
</dbReference>
<keyword evidence="5 10" id="KW-0805">Transcription regulation</keyword>
<dbReference type="Gene3D" id="3.30.420.10">
    <property type="entry name" value="Ribonuclease H-like superfamily/Ribonuclease H"/>
    <property type="match status" value="1"/>
</dbReference>
<protein>
    <recommendedName>
        <fullName evidence="10">Auxin-responsive protein</fullName>
    </recommendedName>
</protein>
<dbReference type="InterPro" id="IPR002156">
    <property type="entry name" value="RNaseH_domain"/>
</dbReference>
<comment type="function">
    <text evidence="9">Aux/IAA proteins are short-lived transcriptional factors that function as repressors of early auxin response genes at low auxin concentrations. Repression is thought to result from the interaction with auxin response factors (ARFs), proteins that bind to the auxin-responsive promoter element (AuxRE). Formation of heterodimers with ARF proteins may alter their ability to modulate early auxin response genes expression.</text>
</comment>
<dbReference type="InterPro" id="IPR012337">
    <property type="entry name" value="RNaseH-like_sf"/>
</dbReference>
<evidence type="ECO:0000256" key="9">
    <source>
        <dbReference type="ARBA" id="ARBA00025283"/>
    </source>
</evidence>
<evidence type="ECO:0000259" key="12">
    <source>
        <dbReference type="PROSITE" id="PS51745"/>
    </source>
</evidence>
<evidence type="ECO:0000256" key="8">
    <source>
        <dbReference type="ARBA" id="ARBA00023294"/>
    </source>
</evidence>
<proteinExistence type="inferred from homology"/>
<evidence type="ECO:0000256" key="6">
    <source>
        <dbReference type="ARBA" id="ARBA00023163"/>
    </source>
</evidence>
<dbReference type="PANTHER" id="PTHR31734:SF2">
    <property type="entry name" value="AUXIN-RESPONSIVE PROTEIN IAA26"/>
    <property type="match status" value="1"/>
</dbReference>
<evidence type="ECO:0000256" key="5">
    <source>
        <dbReference type="ARBA" id="ARBA00023015"/>
    </source>
</evidence>
<dbReference type="GO" id="GO:0006355">
    <property type="term" value="P:regulation of DNA-templated transcription"/>
    <property type="evidence" value="ECO:0007669"/>
    <property type="project" value="InterPro"/>
</dbReference>
<sequence length="501" mass="56065">MGQLYNKRSYVASEDKKLELRLGPPGEDQSLLYLSCIIINNNISHEHKRVCHETFKEKKEERESKWLTNSAPSSQCQQNPKPSHFQCPMISKPCNPGVAEFHNSDKKACSDPAIASEFTNPAAAHGSDQKSKTRIAQAAVVGWPPVRSSRKNLASCKSSFSKPLNSESPNEILQEGSSGKSDTNSKPHMFVKINMEGVPIGRKINLKAYDSYEKLSLAIDELFHGLLAAQRVCSDVEKEDKKGETKSITHGNGEYTLLYEDHEGDRMLVGDVPWNMFVSTAKRLRVLKSSELSTLKRACTRCLRADEDLVHALWSCKFARRVWKCSPFCQLVGTQRVYSFMDPFYHVHTTFQEEDLCLFTVIGWMIWAERNKSLHGGVIRDPFAVYDVSLVFYKGFVDLCLSPTLRRHVATCCWKPPEGDLLKLNVDGACCVADRKMGLGAVVRNANRELMGAMAKLLIGRLSPEAFEALAMIAGCQMAIDVGFTRMIIESDCLEVLNAIN</sequence>
<evidence type="ECO:0000256" key="7">
    <source>
        <dbReference type="ARBA" id="ARBA00023242"/>
    </source>
</evidence>
<dbReference type="GO" id="GO:0009734">
    <property type="term" value="P:auxin-activated signaling pathway"/>
    <property type="evidence" value="ECO:0007669"/>
    <property type="project" value="UniProtKB-UniRule"/>
</dbReference>